<organism evidence="1 2">
    <name type="scientific">Angiostrongylus cantonensis</name>
    <name type="common">Rat lungworm</name>
    <dbReference type="NCBI Taxonomy" id="6313"/>
    <lineage>
        <taxon>Eukaryota</taxon>
        <taxon>Metazoa</taxon>
        <taxon>Ecdysozoa</taxon>
        <taxon>Nematoda</taxon>
        <taxon>Chromadorea</taxon>
        <taxon>Rhabditida</taxon>
        <taxon>Rhabditina</taxon>
        <taxon>Rhabditomorpha</taxon>
        <taxon>Strongyloidea</taxon>
        <taxon>Metastrongylidae</taxon>
        <taxon>Angiostrongylus</taxon>
    </lineage>
</organism>
<dbReference type="Proteomes" id="UP000035642">
    <property type="component" value="Unassembled WGS sequence"/>
</dbReference>
<dbReference type="AlphaFoldDB" id="A0A0K0D041"/>
<protein>
    <submittedName>
        <fullName evidence="2">Transposase</fullName>
    </submittedName>
</protein>
<keyword evidence="1" id="KW-1185">Reference proteome</keyword>
<reference evidence="1" key="1">
    <citation type="submission" date="2012-09" db="EMBL/GenBank/DDBJ databases">
        <authorList>
            <person name="Martin A.A."/>
        </authorList>
    </citation>
    <scope>NUCLEOTIDE SEQUENCE</scope>
</reference>
<sequence>MAIWPTQMWQSILNRAVAILGSGPFAKNFGSLSAAIF</sequence>
<evidence type="ECO:0000313" key="2">
    <source>
        <dbReference type="WBParaSite" id="ACAC_0000341301-mRNA-1"/>
    </source>
</evidence>
<evidence type="ECO:0000313" key="1">
    <source>
        <dbReference type="Proteomes" id="UP000035642"/>
    </source>
</evidence>
<name>A0A0K0D041_ANGCA</name>
<reference evidence="2" key="2">
    <citation type="submission" date="2017-02" db="UniProtKB">
        <authorList>
            <consortium name="WormBaseParasite"/>
        </authorList>
    </citation>
    <scope>IDENTIFICATION</scope>
</reference>
<accession>A0A0K0D041</accession>
<proteinExistence type="predicted"/>
<dbReference type="WBParaSite" id="ACAC_0000341301-mRNA-1">
    <property type="protein sequence ID" value="ACAC_0000341301-mRNA-1"/>
    <property type="gene ID" value="ACAC_0000341301"/>
</dbReference>